<comment type="caution">
    <text evidence="1">The sequence shown here is derived from an EMBL/GenBank/DDBJ whole genome shotgun (WGS) entry which is preliminary data.</text>
</comment>
<gene>
    <name evidence="1" type="ORF">TWF481_008483</name>
</gene>
<accession>A0AAV9W8S3</accession>
<dbReference type="InterPro" id="IPR024755">
    <property type="entry name" value="cpYpsA"/>
</dbReference>
<organism evidence="1 2">
    <name type="scientific">Arthrobotrys musiformis</name>
    <dbReference type="NCBI Taxonomy" id="47236"/>
    <lineage>
        <taxon>Eukaryota</taxon>
        <taxon>Fungi</taxon>
        <taxon>Dikarya</taxon>
        <taxon>Ascomycota</taxon>
        <taxon>Pezizomycotina</taxon>
        <taxon>Orbiliomycetes</taxon>
        <taxon>Orbiliales</taxon>
        <taxon>Orbiliaceae</taxon>
        <taxon>Arthrobotrys</taxon>
    </lineage>
</organism>
<dbReference type="Proteomes" id="UP001370758">
    <property type="component" value="Unassembled WGS sequence"/>
</dbReference>
<evidence type="ECO:0000313" key="2">
    <source>
        <dbReference type="Proteomes" id="UP001370758"/>
    </source>
</evidence>
<dbReference type="Pfam" id="PF12694">
    <property type="entry name" value="cpYpsA"/>
    <property type="match status" value="1"/>
</dbReference>
<dbReference type="EMBL" id="JAVHJL010000005">
    <property type="protein sequence ID" value="KAK6503466.1"/>
    <property type="molecule type" value="Genomic_DNA"/>
</dbReference>
<dbReference type="Gene3D" id="3.40.50.450">
    <property type="match status" value="1"/>
</dbReference>
<proteinExistence type="predicted"/>
<evidence type="ECO:0000313" key="1">
    <source>
        <dbReference type="EMBL" id="KAK6503466.1"/>
    </source>
</evidence>
<name>A0AAV9W8S3_9PEZI</name>
<dbReference type="AlphaFoldDB" id="A0AAV9W8S3"/>
<protein>
    <submittedName>
        <fullName evidence="1">Uncharacterized protein</fullName>
    </submittedName>
</protein>
<keyword evidence="2" id="KW-1185">Reference proteome</keyword>
<reference evidence="1 2" key="1">
    <citation type="submission" date="2023-08" db="EMBL/GenBank/DDBJ databases">
        <authorList>
            <person name="Palmer J.M."/>
        </authorList>
    </citation>
    <scope>NUCLEOTIDE SEQUENCE [LARGE SCALE GENOMIC DNA]</scope>
    <source>
        <strain evidence="1 2">TWF481</strain>
    </source>
</reference>
<sequence>MHPNFTIISGGQTGPDTAALRVAVSHRVPYSGFVPHGFINERGRISEEFISSPYGSLRETQSPGSAERTRLNTEEADGILTLSFCNEEDMATISAGTEIGVEVGKEQRKHMYFVNLRRFREEGGGEREIDAVIRWFDETNTERCAIGGPRESEEPGVERESEEFLNKLFEKIKARGWRSIRFGGGPPKEKPVGPFLKDNKWAF</sequence>